<dbReference type="Proteomes" id="UP000256343">
    <property type="component" value="Unassembled WGS sequence"/>
</dbReference>
<dbReference type="Gene3D" id="3.20.20.370">
    <property type="entry name" value="Glycoside hydrolase/deacetylase"/>
    <property type="match status" value="1"/>
</dbReference>
<evidence type="ECO:0000256" key="3">
    <source>
        <dbReference type="ARBA" id="ARBA00022801"/>
    </source>
</evidence>
<accession>A0A336JQ41</accession>
<keyword evidence="9" id="KW-1185">Reference proteome</keyword>
<evidence type="ECO:0000256" key="1">
    <source>
        <dbReference type="ARBA" id="ARBA00001946"/>
    </source>
</evidence>
<evidence type="ECO:0000313" key="6">
    <source>
        <dbReference type="EMBL" id="RED37529.1"/>
    </source>
</evidence>
<reference evidence="7 8" key="1">
    <citation type="submission" date="2017-08" db="EMBL/GenBank/DDBJ databases">
        <authorList>
            <person name="de Groot N.N."/>
        </authorList>
    </citation>
    <scope>NUCLEOTIDE SEQUENCE [LARGE SCALE GENOMIC DNA]</scope>
    <source>
        <strain evidence="7 8">JA575</strain>
    </source>
</reference>
<dbReference type="PANTHER" id="PTHR31609">
    <property type="entry name" value="YDJC DEACETYLASE FAMILY MEMBER"/>
    <property type="match status" value="1"/>
</dbReference>
<keyword evidence="4" id="KW-0460">Magnesium</keyword>
<reference evidence="6 9" key="2">
    <citation type="submission" date="2018-07" db="EMBL/GenBank/DDBJ databases">
        <title>Genomic Encyclopedia of Archaeal and Bacterial Type Strains, Phase II (KMG-II): from individual species to whole genera.</title>
        <authorList>
            <person name="Goeker M."/>
        </authorList>
    </citation>
    <scope>NUCLEOTIDE SEQUENCE [LARGE SCALE GENOMIC DNA]</scope>
    <source>
        <strain evidence="6 9">JA575</strain>
    </source>
</reference>
<evidence type="ECO:0000256" key="5">
    <source>
        <dbReference type="ARBA" id="ARBA00023277"/>
    </source>
</evidence>
<evidence type="ECO:0000313" key="9">
    <source>
        <dbReference type="Proteomes" id="UP000256343"/>
    </source>
</evidence>
<keyword evidence="3" id="KW-0378">Hydrolase</keyword>
<dbReference type="EMBL" id="UFQQ01000007">
    <property type="protein sequence ID" value="SSW90496.1"/>
    <property type="molecule type" value="Genomic_DNA"/>
</dbReference>
<dbReference type="Proteomes" id="UP000252631">
    <property type="component" value="Unassembled WGS sequence"/>
</dbReference>
<dbReference type="AlphaFoldDB" id="A0A336JQ41"/>
<dbReference type="Pfam" id="PF04794">
    <property type="entry name" value="YdjC"/>
    <property type="match status" value="1"/>
</dbReference>
<dbReference type="CDD" id="cd10807">
    <property type="entry name" value="YdjC_like_3"/>
    <property type="match status" value="1"/>
</dbReference>
<evidence type="ECO:0000256" key="4">
    <source>
        <dbReference type="ARBA" id="ARBA00022842"/>
    </source>
</evidence>
<dbReference type="SUPFAM" id="SSF88713">
    <property type="entry name" value="Glycoside hydrolase/deacetylase"/>
    <property type="match status" value="1"/>
</dbReference>
<dbReference type="EMBL" id="QRDT01000007">
    <property type="protein sequence ID" value="RED37529.1"/>
    <property type="molecule type" value="Genomic_DNA"/>
</dbReference>
<dbReference type="PANTHER" id="PTHR31609:SF1">
    <property type="entry name" value="CARBOHYDRATE DEACETYLASE"/>
    <property type="match status" value="1"/>
</dbReference>
<dbReference type="GO" id="GO:0046872">
    <property type="term" value="F:metal ion binding"/>
    <property type="evidence" value="ECO:0007669"/>
    <property type="project" value="UniProtKB-KW"/>
</dbReference>
<organism evidence="7 8">
    <name type="scientific">Rhodopseudomonas pentothenatexigens</name>
    <dbReference type="NCBI Taxonomy" id="999699"/>
    <lineage>
        <taxon>Bacteria</taxon>
        <taxon>Pseudomonadati</taxon>
        <taxon>Pseudomonadota</taxon>
        <taxon>Alphaproteobacteria</taxon>
        <taxon>Hyphomicrobiales</taxon>
        <taxon>Nitrobacteraceae</taxon>
        <taxon>Rhodopseudomonas</taxon>
    </lineage>
</organism>
<evidence type="ECO:0000313" key="8">
    <source>
        <dbReference type="Proteomes" id="UP000252631"/>
    </source>
</evidence>
<dbReference type="GO" id="GO:0005975">
    <property type="term" value="P:carbohydrate metabolic process"/>
    <property type="evidence" value="ECO:0007669"/>
    <property type="project" value="InterPro"/>
</dbReference>
<proteinExistence type="predicted"/>
<dbReference type="RefSeq" id="WP_114357578.1">
    <property type="nucleotide sequence ID" value="NZ_QRDT01000007.1"/>
</dbReference>
<sequence>MSDSGQRRIWLVADDYGISPGVNRAICDLIGRGRINATSVMMVGPAIGRDDAAALLNAAAANPNAAIGLHATLTAPFAPLTMHYHPVHGGQFLPLGRKLRGTLLRRHDRHVIATELSAQIEAFVERFGRTPDYLDGHQHVQLFPQVRDAFLGVVKALAPNAWVRQCGRSVPLARRLGDPKPLLLDALSAPFRSRAARAGVAFNSGFAGAYDFLRETDFEALMDSFLDGLPDGGLVMCHPGEVDETLISLDPFTDQREREYAYLGSERFPELLAARNVTLVAAAPRTAGPAISSHTEI</sequence>
<evidence type="ECO:0000313" key="7">
    <source>
        <dbReference type="EMBL" id="SSW90496.1"/>
    </source>
</evidence>
<dbReference type="GO" id="GO:0016787">
    <property type="term" value="F:hydrolase activity"/>
    <property type="evidence" value="ECO:0007669"/>
    <property type="project" value="UniProtKB-KW"/>
</dbReference>
<dbReference type="GO" id="GO:0019213">
    <property type="term" value="F:deacetylase activity"/>
    <property type="evidence" value="ECO:0007669"/>
    <property type="project" value="TreeGrafter"/>
</dbReference>
<comment type="cofactor">
    <cofactor evidence="1">
        <name>Mg(2+)</name>
        <dbReference type="ChEBI" id="CHEBI:18420"/>
    </cofactor>
</comment>
<dbReference type="InterPro" id="IPR011330">
    <property type="entry name" value="Glyco_hydro/deAcase_b/a-brl"/>
</dbReference>
<protein>
    <submittedName>
        <fullName evidence="7">Uncharacterized protein</fullName>
    </submittedName>
</protein>
<keyword evidence="2" id="KW-0479">Metal-binding</keyword>
<gene>
    <name evidence="6" type="ORF">BJ125_107104</name>
    <name evidence="7" type="ORF">SAMN05892882_107104</name>
</gene>
<keyword evidence="5" id="KW-0119">Carbohydrate metabolism</keyword>
<dbReference type="OrthoDB" id="9774177at2"/>
<evidence type="ECO:0000256" key="2">
    <source>
        <dbReference type="ARBA" id="ARBA00022723"/>
    </source>
</evidence>
<dbReference type="InterPro" id="IPR006879">
    <property type="entry name" value="YdjC-like"/>
</dbReference>
<name>A0A336JQ41_9BRAD</name>